<evidence type="ECO:0000313" key="2">
    <source>
        <dbReference type="Proteomes" id="UP000078597"/>
    </source>
</evidence>
<protein>
    <submittedName>
        <fullName evidence="1">ATP-dependent RNA Helicase</fullName>
    </submittedName>
</protein>
<keyword evidence="1" id="KW-0347">Helicase</keyword>
<name>A0A1A8W0D5_PLAMA</name>
<proteinExistence type="predicted"/>
<sequence length="121" mass="14038">MFVHLLRQAITFILPSEKKIAFLIYSHLKKKNEVVDKELENFILKNNLHNDIQLKRMKRKMNDALFDMPLNKMGLTAPNISTPSELAFKKISTPPRSLELVRKSVHMITPNDVLSSSDEEY</sequence>
<evidence type="ECO:0000313" key="1">
    <source>
        <dbReference type="EMBL" id="SBS84603.1"/>
    </source>
</evidence>
<keyword evidence="1" id="KW-0547">Nucleotide-binding</keyword>
<organism evidence="1 2">
    <name type="scientific">Plasmodium malariae</name>
    <dbReference type="NCBI Taxonomy" id="5858"/>
    <lineage>
        <taxon>Eukaryota</taxon>
        <taxon>Sar</taxon>
        <taxon>Alveolata</taxon>
        <taxon>Apicomplexa</taxon>
        <taxon>Aconoidasida</taxon>
        <taxon>Haemosporida</taxon>
        <taxon>Plasmodiidae</taxon>
        <taxon>Plasmodium</taxon>
        <taxon>Plasmodium (Plasmodium)</taxon>
    </lineage>
</organism>
<gene>
    <name evidence="1" type="ORF">PMALA_010230</name>
</gene>
<reference evidence="2" key="1">
    <citation type="submission" date="2016-05" db="EMBL/GenBank/DDBJ databases">
        <authorList>
            <person name="Naeem Raeece"/>
        </authorList>
    </citation>
    <scope>NUCLEOTIDE SEQUENCE [LARGE SCALE GENOMIC DNA]</scope>
</reference>
<accession>A0A1A8W0D5</accession>
<dbReference type="AlphaFoldDB" id="A0A1A8W0D5"/>
<dbReference type="EMBL" id="FLQW01000559">
    <property type="protein sequence ID" value="SBS84603.1"/>
    <property type="molecule type" value="Genomic_DNA"/>
</dbReference>
<dbReference type="GO" id="GO:0004386">
    <property type="term" value="F:helicase activity"/>
    <property type="evidence" value="ECO:0007669"/>
    <property type="project" value="UniProtKB-KW"/>
</dbReference>
<keyword evidence="1" id="KW-0378">Hydrolase</keyword>
<keyword evidence="1" id="KW-0067">ATP-binding</keyword>
<dbReference type="Proteomes" id="UP000078597">
    <property type="component" value="Unassembled WGS sequence"/>
</dbReference>
<dbReference type="VEuPathDB" id="PlasmoDB:PmUG01_08034500"/>